<reference evidence="2 3" key="1">
    <citation type="journal article" date="2020" name="IScience">
        <title>Genome Sequencing of the Endangered Kingdonia uniflora (Circaeasteraceae, Ranunculales) Reveals Potential Mechanisms of Evolutionary Specialization.</title>
        <authorList>
            <person name="Sun Y."/>
            <person name="Deng T."/>
            <person name="Zhang A."/>
            <person name="Moore M.J."/>
            <person name="Landis J.B."/>
            <person name="Lin N."/>
            <person name="Zhang H."/>
            <person name="Zhang X."/>
            <person name="Huang J."/>
            <person name="Zhang X."/>
            <person name="Sun H."/>
            <person name="Wang H."/>
        </authorList>
    </citation>
    <scope>NUCLEOTIDE SEQUENCE [LARGE SCALE GENOMIC DNA]</scope>
    <source>
        <strain evidence="2">TB1705</strain>
        <tissue evidence="2">Leaf</tissue>
    </source>
</reference>
<dbReference type="PANTHER" id="PTHR33443:SF30">
    <property type="entry name" value="SARCOSINE DEHYDROGENASE-2C PROTEIN"/>
    <property type="match status" value="1"/>
</dbReference>
<dbReference type="Proteomes" id="UP000541444">
    <property type="component" value="Unassembled WGS sequence"/>
</dbReference>
<proteinExistence type="predicted"/>
<keyword evidence="3" id="KW-1185">Reference proteome</keyword>
<dbReference type="AlphaFoldDB" id="A0A7J7LPA8"/>
<accession>A0A7J7LPA8</accession>
<dbReference type="EMBL" id="JACGCM010002131">
    <property type="protein sequence ID" value="KAF6144392.1"/>
    <property type="molecule type" value="Genomic_DNA"/>
</dbReference>
<feature type="region of interest" description="Disordered" evidence="1">
    <location>
        <begin position="437"/>
        <end position="484"/>
    </location>
</feature>
<dbReference type="PANTHER" id="PTHR33443">
    <property type="entry name" value="ZGC:112980"/>
    <property type="match status" value="1"/>
</dbReference>
<comment type="caution">
    <text evidence="2">The sequence shown here is derived from an EMBL/GenBank/DDBJ whole genome shotgun (WGS) entry which is preliminary data.</text>
</comment>
<gene>
    <name evidence="2" type="ORF">GIB67_024619</name>
</gene>
<dbReference type="InterPro" id="IPR053234">
    <property type="entry name" value="RPM1_Interactor"/>
</dbReference>
<evidence type="ECO:0000313" key="3">
    <source>
        <dbReference type="Proteomes" id="UP000541444"/>
    </source>
</evidence>
<feature type="compositionally biased region" description="Low complexity" evidence="1">
    <location>
        <begin position="441"/>
        <end position="454"/>
    </location>
</feature>
<sequence length="606" mass="67490">WFSGMRESPVIFDISSDEEVEWDEEKAGWLAELLVDDKIEVLDGVDGVMVVSEDSGSLAKKKKGYDHLDEDICSISDELDDDCMILDGDPDKPVEIVNDNGNGSDELSIVGEKGQLACRDYPHPRHLCATFSFGTTAHEKYCHLCHCYVCDSPAPCSYWGTGIYEFDHCHSTDKEELWRAERKSFKLAKFELPLVQILPETTISMAPLQHKAGPSVHTHSHTLVSNALHACSSTTSSGVPNIISPSNNQRSLANFIHRDKDGGVTLGRHSTLSHQNFKRVGTPVATALVRNRSGHTASTVTTQVHRPQTQMISLPHTQRIPLPHTQRIPLPQEQRIPQPHAQRIPLPYAQRNPLPHAQRIPLPHAQRIPLPHAHRIPLPDAQKNPPTHAQRIPLPHAQRNTLPQTQNYPPPQAQRNPLPQVQMSPLQQAQKNPLLQAQSNPLPQAPTTPLLQAQGNPLLQSSKNPLPYSEKNPPLPHSMDLPSSAVSFQPQVPNDPISQTKVKHCNLHQNLAPNATNSNVLDVGFDWQGLTPETEGSLLPNVQTSSVSRYTDPILSGFDWDSLLCFEEHQFNLGSAKEMEPSKLNIDLFGPDMVDPDRLLFDFERY</sequence>
<name>A0A7J7LPA8_9MAGN</name>
<organism evidence="2 3">
    <name type="scientific">Kingdonia uniflora</name>
    <dbReference type="NCBI Taxonomy" id="39325"/>
    <lineage>
        <taxon>Eukaryota</taxon>
        <taxon>Viridiplantae</taxon>
        <taxon>Streptophyta</taxon>
        <taxon>Embryophyta</taxon>
        <taxon>Tracheophyta</taxon>
        <taxon>Spermatophyta</taxon>
        <taxon>Magnoliopsida</taxon>
        <taxon>Ranunculales</taxon>
        <taxon>Circaeasteraceae</taxon>
        <taxon>Kingdonia</taxon>
    </lineage>
</organism>
<protein>
    <submittedName>
        <fullName evidence="2">Uncharacterized protein</fullName>
    </submittedName>
</protein>
<dbReference type="OrthoDB" id="266020at2759"/>
<evidence type="ECO:0000313" key="2">
    <source>
        <dbReference type="EMBL" id="KAF6144392.1"/>
    </source>
</evidence>
<feature type="non-terminal residue" evidence="2">
    <location>
        <position position="1"/>
    </location>
</feature>
<feature type="compositionally biased region" description="Polar residues" evidence="1">
    <location>
        <begin position="455"/>
        <end position="464"/>
    </location>
</feature>
<evidence type="ECO:0000256" key="1">
    <source>
        <dbReference type="SAM" id="MobiDB-lite"/>
    </source>
</evidence>